<comment type="similarity">
    <text evidence="2">Belongs to the type II topoisomerase GyrB family.</text>
</comment>
<keyword evidence="8" id="KW-0413">Isomerase</keyword>
<dbReference type="PANTHER" id="PTHR45866">
    <property type="entry name" value="DNA GYRASE/TOPOISOMERASE SUBUNIT B"/>
    <property type="match status" value="1"/>
</dbReference>
<sequence>MSWRGGRFWPVSEYSQDDVVVLDAVTAVRKRPGMYLGDTGVRGLSRLVDFLLHAAMAEDRGGHLQQLHLSLGEDGSLELLEDGQPLPPESLPDILTEMRPGGRPGTVAPPYASLRAEAVCVFALSEQYELEAWEDARRWHLKGQAGVIHEHPTPEPLQGTRLPGPRGTRIKLTPDLTLFEPGITFDARRLHLRCRELAGLRPGLRIHFRSARLEEWIQYPRGLADLVDELTLYTLPRMATPLVVEARWEDFRVRCALQWTAGEDCQVWSFVNTVRTRRGGSHVQGVLDALGAAMARLRRHKKPWPRERFLPGLTLIVAMDSPAYHCEWWYSQQFLFRTEWGLRDGVASVLTPVLVEALRNINGHPGQSTR</sequence>
<keyword evidence="11" id="KW-1185">Reference proteome</keyword>
<evidence type="ECO:0000259" key="9">
    <source>
        <dbReference type="Pfam" id="PF00204"/>
    </source>
</evidence>
<evidence type="ECO:0000313" key="11">
    <source>
        <dbReference type="Proteomes" id="UP001207654"/>
    </source>
</evidence>
<keyword evidence="7" id="KW-0238">DNA-binding</keyword>
<dbReference type="Gene3D" id="3.30.230.10">
    <property type="match status" value="1"/>
</dbReference>
<protein>
    <recommendedName>
        <fullName evidence="3">DNA topoisomerase (ATP-hydrolyzing)</fullName>
        <ecNumber evidence="3">5.6.2.2</ecNumber>
    </recommendedName>
</protein>
<reference evidence="10 11" key="1">
    <citation type="submission" date="2022-11" db="EMBL/GenBank/DDBJ databases">
        <title>Minimal conservation of predation-associated metabolite biosynthetic gene clusters underscores biosynthetic potential of Myxococcota including descriptions for ten novel species: Archangium lansinium sp. nov., Myxococcus landrumus sp. nov., Nannocystis bai.</title>
        <authorList>
            <person name="Ahearne A."/>
            <person name="Stevens C."/>
            <person name="Phillips K."/>
        </authorList>
    </citation>
    <scope>NUCLEOTIDE SEQUENCE [LARGE SCALE GENOMIC DNA]</scope>
    <source>
        <strain evidence="10 11">MIWBW</strain>
    </source>
</reference>
<comment type="catalytic activity">
    <reaction evidence="1">
        <text>ATP-dependent breakage, passage and rejoining of double-stranded DNA.</text>
        <dbReference type="EC" id="5.6.2.2"/>
    </reaction>
</comment>
<dbReference type="Gene3D" id="3.30.565.10">
    <property type="entry name" value="Histidine kinase-like ATPase, C-terminal domain"/>
    <property type="match status" value="1"/>
</dbReference>
<keyword evidence="5" id="KW-0067">ATP-binding</keyword>
<evidence type="ECO:0000256" key="3">
    <source>
        <dbReference type="ARBA" id="ARBA00012895"/>
    </source>
</evidence>
<evidence type="ECO:0000256" key="5">
    <source>
        <dbReference type="ARBA" id="ARBA00022840"/>
    </source>
</evidence>
<dbReference type="InterPro" id="IPR014721">
    <property type="entry name" value="Ribsml_uS5_D2-typ_fold_subgr"/>
</dbReference>
<comment type="caution">
    <text evidence="10">The sequence shown here is derived from an EMBL/GenBank/DDBJ whole genome shotgun (WGS) entry which is preliminary data.</text>
</comment>
<accession>A0ABT3ZXB9</accession>
<feature type="domain" description="DNA topoisomerase type IIA subunit B" evidence="9">
    <location>
        <begin position="222"/>
        <end position="302"/>
    </location>
</feature>
<organism evidence="10 11">
    <name type="scientific">Archangium lansingense</name>
    <dbReference type="NCBI Taxonomy" id="2995310"/>
    <lineage>
        <taxon>Bacteria</taxon>
        <taxon>Pseudomonadati</taxon>
        <taxon>Myxococcota</taxon>
        <taxon>Myxococcia</taxon>
        <taxon>Myxococcales</taxon>
        <taxon>Cystobacterineae</taxon>
        <taxon>Archangiaceae</taxon>
        <taxon>Archangium</taxon>
    </lineage>
</organism>
<name>A0ABT3ZXB9_9BACT</name>
<dbReference type="Proteomes" id="UP001207654">
    <property type="component" value="Unassembled WGS sequence"/>
</dbReference>
<dbReference type="SUPFAM" id="SSF54211">
    <property type="entry name" value="Ribosomal protein S5 domain 2-like"/>
    <property type="match status" value="1"/>
</dbReference>
<evidence type="ECO:0000256" key="1">
    <source>
        <dbReference type="ARBA" id="ARBA00000185"/>
    </source>
</evidence>
<evidence type="ECO:0000313" key="10">
    <source>
        <dbReference type="EMBL" id="MCY1074043.1"/>
    </source>
</evidence>
<evidence type="ECO:0000256" key="2">
    <source>
        <dbReference type="ARBA" id="ARBA00010708"/>
    </source>
</evidence>
<dbReference type="InterPro" id="IPR020568">
    <property type="entry name" value="Ribosomal_Su5_D2-typ_SF"/>
</dbReference>
<evidence type="ECO:0000256" key="8">
    <source>
        <dbReference type="ARBA" id="ARBA00023235"/>
    </source>
</evidence>
<evidence type="ECO:0000256" key="7">
    <source>
        <dbReference type="ARBA" id="ARBA00023125"/>
    </source>
</evidence>
<dbReference type="RefSeq" id="WP_267533027.1">
    <property type="nucleotide sequence ID" value="NZ_JAPNKA010000001.1"/>
</dbReference>
<keyword evidence="6" id="KW-0799">Topoisomerase</keyword>
<dbReference type="EMBL" id="JAPNKA010000001">
    <property type="protein sequence ID" value="MCY1074043.1"/>
    <property type="molecule type" value="Genomic_DNA"/>
</dbReference>
<dbReference type="Pfam" id="PF00204">
    <property type="entry name" value="DNA_gyraseB"/>
    <property type="match status" value="1"/>
</dbReference>
<dbReference type="SUPFAM" id="SSF55874">
    <property type="entry name" value="ATPase domain of HSP90 chaperone/DNA topoisomerase II/histidine kinase"/>
    <property type="match status" value="1"/>
</dbReference>
<evidence type="ECO:0000256" key="4">
    <source>
        <dbReference type="ARBA" id="ARBA00022741"/>
    </source>
</evidence>
<proteinExistence type="inferred from homology"/>
<dbReference type="InterPro" id="IPR036890">
    <property type="entry name" value="HATPase_C_sf"/>
</dbReference>
<dbReference type="PANTHER" id="PTHR45866:SF1">
    <property type="entry name" value="DNA GYRASE SUBUNIT B, MITOCHONDRIAL"/>
    <property type="match status" value="1"/>
</dbReference>
<dbReference type="InterPro" id="IPR013506">
    <property type="entry name" value="Topo_IIA_bsu_dom2"/>
</dbReference>
<evidence type="ECO:0000256" key="6">
    <source>
        <dbReference type="ARBA" id="ARBA00023029"/>
    </source>
</evidence>
<dbReference type="EC" id="5.6.2.2" evidence="3"/>
<gene>
    <name evidence="10" type="ORF">OV287_06050</name>
</gene>
<keyword evidence="4" id="KW-0547">Nucleotide-binding</keyword>